<dbReference type="Proteomes" id="UP000886752">
    <property type="component" value="Unassembled WGS sequence"/>
</dbReference>
<name>A0A9D1TPW6_9BACT</name>
<organism evidence="1 2">
    <name type="scientific">Candidatus Desulfovibrio intestinipullorum</name>
    <dbReference type="NCBI Taxonomy" id="2838536"/>
    <lineage>
        <taxon>Bacteria</taxon>
        <taxon>Pseudomonadati</taxon>
        <taxon>Thermodesulfobacteriota</taxon>
        <taxon>Desulfovibrionia</taxon>
        <taxon>Desulfovibrionales</taxon>
        <taxon>Desulfovibrionaceae</taxon>
        <taxon>Desulfovibrio</taxon>
    </lineage>
</organism>
<proteinExistence type="predicted"/>
<dbReference type="InterPro" id="IPR011004">
    <property type="entry name" value="Trimer_LpxA-like_sf"/>
</dbReference>
<dbReference type="GO" id="GO:0016746">
    <property type="term" value="F:acyltransferase activity"/>
    <property type="evidence" value="ECO:0007669"/>
    <property type="project" value="UniProtKB-KW"/>
</dbReference>
<comment type="caution">
    <text evidence="1">The sequence shown here is derived from an EMBL/GenBank/DDBJ whole genome shotgun (WGS) entry which is preliminary data.</text>
</comment>
<reference evidence="1" key="2">
    <citation type="submission" date="2021-04" db="EMBL/GenBank/DDBJ databases">
        <authorList>
            <person name="Gilroy R."/>
        </authorList>
    </citation>
    <scope>NUCLEOTIDE SEQUENCE</scope>
    <source>
        <strain evidence="1">ChiHecec2B26-446</strain>
    </source>
</reference>
<evidence type="ECO:0000313" key="2">
    <source>
        <dbReference type="Proteomes" id="UP000886752"/>
    </source>
</evidence>
<dbReference type="InterPro" id="IPR051159">
    <property type="entry name" value="Hexapeptide_acetyltransf"/>
</dbReference>
<dbReference type="PANTHER" id="PTHR23416">
    <property type="entry name" value="SIALIC ACID SYNTHASE-RELATED"/>
    <property type="match status" value="1"/>
</dbReference>
<dbReference type="InterPro" id="IPR001451">
    <property type="entry name" value="Hexapep"/>
</dbReference>
<dbReference type="CDD" id="cd04647">
    <property type="entry name" value="LbH_MAT_like"/>
    <property type="match status" value="1"/>
</dbReference>
<dbReference type="Gene3D" id="2.160.10.10">
    <property type="entry name" value="Hexapeptide repeat proteins"/>
    <property type="match status" value="1"/>
</dbReference>
<accession>A0A9D1TPW6</accession>
<gene>
    <name evidence="1" type="ORF">H9894_06370</name>
</gene>
<dbReference type="AlphaFoldDB" id="A0A9D1TPW6"/>
<dbReference type="EMBL" id="DXHV01000062">
    <property type="protein sequence ID" value="HIW00799.1"/>
    <property type="molecule type" value="Genomic_DNA"/>
</dbReference>
<keyword evidence="1" id="KW-0808">Transferase</keyword>
<dbReference type="PANTHER" id="PTHR23416:SF78">
    <property type="entry name" value="LIPOPOLYSACCHARIDE BIOSYNTHESIS O-ACETYL TRANSFERASE WBBJ-RELATED"/>
    <property type="match status" value="1"/>
</dbReference>
<dbReference type="Pfam" id="PF00132">
    <property type="entry name" value="Hexapep"/>
    <property type="match status" value="1"/>
</dbReference>
<evidence type="ECO:0000313" key="1">
    <source>
        <dbReference type="EMBL" id="HIW00799.1"/>
    </source>
</evidence>
<protein>
    <submittedName>
        <fullName evidence="1">Acyltransferase</fullName>
    </submittedName>
</protein>
<keyword evidence="1" id="KW-0012">Acyltransferase</keyword>
<sequence>MSGLERLRAACLELWVALLGWIPTPVGIALRCLGLKPFLGRCGSVRLATGVELLGMRNMHLADGVRIGRHCILTAQNGSLVMGERAALSANVHVGADDGVITIGPRTAIGTGTVLRAANHCIDRTDIPMMDQGHVPGEIHIEEDVWIGANCVITADVRIGRGAVVGAGAVVTHDVAPYAIVGGVPARVIGIRGASRTE</sequence>
<reference evidence="1" key="1">
    <citation type="journal article" date="2021" name="PeerJ">
        <title>Extensive microbial diversity within the chicken gut microbiome revealed by metagenomics and culture.</title>
        <authorList>
            <person name="Gilroy R."/>
            <person name="Ravi A."/>
            <person name="Getino M."/>
            <person name="Pursley I."/>
            <person name="Horton D.L."/>
            <person name="Alikhan N.F."/>
            <person name="Baker D."/>
            <person name="Gharbi K."/>
            <person name="Hall N."/>
            <person name="Watson M."/>
            <person name="Adriaenssens E.M."/>
            <person name="Foster-Nyarko E."/>
            <person name="Jarju S."/>
            <person name="Secka A."/>
            <person name="Antonio M."/>
            <person name="Oren A."/>
            <person name="Chaudhuri R.R."/>
            <person name="La Ragione R."/>
            <person name="Hildebrand F."/>
            <person name="Pallen M.J."/>
        </authorList>
    </citation>
    <scope>NUCLEOTIDE SEQUENCE</scope>
    <source>
        <strain evidence="1">ChiHecec2B26-446</strain>
    </source>
</reference>
<dbReference type="SUPFAM" id="SSF51161">
    <property type="entry name" value="Trimeric LpxA-like enzymes"/>
    <property type="match status" value="1"/>
</dbReference>